<keyword evidence="5 8" id="KW-1133">Transmembrane helix</keyword>
<feature type="transmembrane region" description="Helical" evidence="8">
    <location>
        <begin position="156"/>
        <end position="177"/>
    </location>
</feature>
<name>A0A8T2QA26_CERRI</name>
<evidence type="ECO:0000256" key="3">
    <source>
        <dbReference type="ARBA" id="ARBA00022692"/>
    </source>
</evidence>
<evidence type="ECO:0000256" key="7">
    <source>
        <dbReference type="ARBA" id="ARBA00024030"/>
    </source>
</evidence>
<dbReference type="Gene3D" id="1.20.1080.10">
    <property type="entry name" value="Glycerol uptake facilitator protein"/>
    <property type="match status" value="1"/>
</dbReference>
<sequence>MGLIRLAVADAAITFLWVVYIILMMPLMDIILGTLTLQGYGFPVMMALIAGNILIFNSLSDALDGASWDPSPVLAFYSSSCNQWSYSGCSIYEMLTLQSRVVCGAIRGVEKVSGPHLLVEPNRGILCELILTFMVTFFYLIAILKGPKRKLFKNLIIILASNLAMILGAGYTGPALNPAYAFAWAYIDGKHSELENLLVYCLAPLVGSFFAAGMFQFLFTMGRQKEKAA</sequence>
<dbReference type="GO" id="GO:0015250">
    <property type="term" value="F:water channel activity"/>
    <property type="evidence" value="ECO:0007669"/>
    <property type="project" value="InterPro"/>
</dbReference>
<dbReference type="PANTHER" id="PTHR46739">
    <property type="entry name" value="AQUAPORIN SIP1-1"/>
    <property type="match status" value="1"/>
</dbReference>
<evidence type="ECO:0000256" key="1">
    <source>
        <dbReference type="ARBA" id="ARBA00004141"/>
    </source>
</evidence>
<dbReference type="EMBL" id="CM035441">
    <property type="protein sequence ID" value="KAH7280516.1"/>
    <property type="molecule type" value="Genomic_DNA"/>
</dbReference>
<comment type="caution">
    <text evidence="9">The sequence shown here is derived from an EMBL/GenBank/DDBJ whole genome shotgun (WGS) entry which is preliminary data.</text>
</comment>
<dbReference type="GO" id="GO:0016020">
    <property type="term" value="C:membrane"/>
    <property type="evidence" value="ECO:0007669"/>
    <property type="project" value="UniProtKB-SubCell"/>
</dbReference>
<accession>A0A8T2QA26</accession>
<dbReference type="SUPFAM" id="SSF81338">
    <property type="entry name" value="Aquaporin-like"/>
    <property type="match status" value="1"/>
</dbReference>
<evidence type="ECO:0000313" key="10">
    <source>
        <dbReference type="Proteomes" id="UP000825935"/>
    </source>
</evidence>
<dbReference type="InterPro" id="IPR023271">
    <property type="entry name" value="Aquaporin-like"/>
</dbReference>
<evidence type="ECO:0000256" key="8">
    <source>
        <dbReference type="SAM" id="Phobius"/>
    </source>
</evidence>
<comment type="similarity">
    <text evidence="7">Belongs to the MIP/aquaporin (TC 1.A.8) family. SIP (TC 1.A.8.10) subfamily.</text>
</comment>
<evidence type="ECO:0000313" key="9">
    <source>
        <dbReference type="EMBL" id="KAH7280516.1"/>
    </source>
</evidence>
<dbReference type="Pfam" id="PF00230">
    <property type="entry name" value="MIP"/>
    <property type="match status" value="1"/>
</dbReference>
<proteinExistence type="inferred from homology"/>
<dbReference type="AlphaFoldDB" id="A0A8T2QA26"/>
<organism evidence="9 10">
    <name type="scientific">Ceratopteris richardii</name>
    <name type="common">Triangle waterfern</name>
    <dbReference type="NCBI Taxonomy" id="49495"/>
    <lineage>
        <taxon>Eukaryota</taxon>
        <taxon>Viridiplantae</taxon>
        <taxon>Streptophyta</taxon>
        <taxon>Embryophyta</taxon>
        <taxon>Tracheophyta</taxon>
        <taxon>Polypodiopsida</taxon>
        <taxon>Polypodiidae</taxon>
        <taxon>Polypodiales</taxon>
        <taxon>Pteridineae</taxon>
        <taxon>Pteridaceae</taxon>
        <taxon>Parkerioideae</taxon>
        <taxon>Ceratopteris</taxon>
    </lineage>
</organism>
<evidence type="ECO:0000256" key="5">
    <source>
        <dbReference type="ARBA" id="ARBA00022989"/>
    </source>
</evidence>
<keyword evidence="3 8" id="KW-0812">Transmembrane</keyword>
<dbReference type="OMA" id="VLTFTHN"/>
<feature type="transmembrane region" description="Helical" evidence="8">
    <location>
        <begin position="6"/>
        <end position="28"/>
    </location>
</feature>
<keyword evidence="10" id="KW-1185">Reference proteome</keyword>
<evidence type="ECO:0000256" key="4">
    <source>
        <dbReference type="ARBA" id="ARBA00022737"/>
    </source>
</evidence>
<feature type="transmembrane region" description="Helical" evidence="8">
    <location>
        <begin position="197"/>
        <end position="219"/>
    </location>
</feature>
<evidence type="ECO:0000256" key="6">
    <source>
        <dbReference type="ARBA" id="ARBA00023136"/>
    </source>
</evidence>
<keyword evidence="2" id="KW-0813">Transport</keyword>
<protein>
    <submittedName>
        <fullName evidence="9">Uncharacterized protein</fullName>
    </submittedName>
</protein>
<dbReference type="Proteomes" id="UP000825935">
    <property type="component" value="Chromosome 36"/>
</dbReference>
<gene>
    <name evidence="9" type="ORF">KP509_36G000800</name>
</gene>
<keyword evidence="4" id="KW-0677">Repeat</keyword>
<dbReference type="InterPro" id="IPR044222">
    <property type="entry name" value="SIP1-1/2-like"/>
</dbReference>
<feature type="transmembrane region" description="Helical" evidence="8">
    <location>
        <begin position="123"/>
        <end position="144"/>
    </location>
</feature>
<dbReference type="InterPro" id="IPR000425">
    <property type="entry name" value="MIP"/>
</dbReference>
<comment type="subcellular location">
    <subcellularLocation>
        <location evidence="1">Membrane</location>
        <topology evidence="1">Multi-pass membrane protein</topology>
    </subcellularLocation>
</comment>
<evidence type="ECO:0000256" key="2">
    <source>
        <dbReference type="ARBA" id="ARBA00022448"/>
    </source>
</evidence>
<dbReference type="PANTHER" id="PTHR46739:SF3">
    <property type="entry name" value="AQUAPORIN SIP1-1"/>
    <property type="match status" value="1"/>
</dbReference>
<reference evidence="9" key="1">
    <citation type="submission" date="2021-08" db="EMBL/GenBank/DDBJ databases">
        <title>WGS assembly of Ceratopteris richardii.</title>
        <authorList>
            <person name="Marchant D.B."/>
            <person name="Chen G."/>
            <person name="Jenkins J."/>
            <person name="Shu S."/>
            <person name="Leebens-Mack J."/>
            <person name="Grimwood J."/>
            <person name="Schmutz J."/>
            <person name="Soltis P."/>
            <person name="Soltis D."/>
            <person name="Chen Z.-H."/>
        </authorList>
    </citation>
    <scope>NUCLEOTIDE SEQUENCE</scope>
    <source>
        <strain evidence="9">Whitten #5841</strain>
        <tissue evidence="9">Leaf</tissue>
    </source>
</reference>
<keyword evidence="6 8" id="KW-0472">Membrane</keyword>
<dbReference type="OrthoDB" id="3222at2759"/>